<dbReference type="RefSeq" id="WP_241058600.1">
    <property type="nucleotide sequence ID" value="NZ_JAKWJU010000002.1"/>
</dbReference>
<dbReference type="EMBL" id="JAKWJU010000002">
    <property type="protein sequence ID" value="MCH6160545.1"/>
    <property type="molecule type" value="Genomic_DNA"/>
</dbReference>
<feature type="domain" description="Putative T7SS secretion signal" evidence="3">
    <location>
        <begin position="18"/>
        <end position="163"/>
    </location>
</feature>
<organism evidence="4 5">
    <name type="scientific">Streptomyces marispadix</name>
    <dbReference type="NCBI Taxonomy" id="2922868"/>
    <lineage>
        <taxon>Bacteria</taxon>
        <taxon>Bacillati</taxon>
        <taxon>Actinomycetota</taxon>
        <taxon>Actinomycetes</taxon>
        <taxon>Kitasatosporales</taxon>
        <taxon>Streptomycetaceae</taxon>
        <taxon>Streptomyces</taxon>
    </lineage>
</organism>
<dbReference type="Proteomes" id="UP001166784">
    <property type="component" value="Unassembled WGS sequence"/>
</dbReference>
<dbReference type="SUPFAM" id="SSF140453">
    <property type="entry name" value="EsxAB dimer-like"/>
    <property type="match status" value="1"/>
</dbReference>
<dbReference type="InterPro" id="IPR036689">
    <property type="entry name" value="ESAT-6-like_sf"/>
</dbReference>
<evidence type="ECO:0000313" key="4">
    <source>
        <dbReference type="EMBL" id="MCH6160545.1"/>
    </source>
</evidence>
<evidence type="ECO:0000313" key="5">
    <source>
        <dbReference type="Proteomes" id="UP001166784"/>
    </source>
</evidence>
<name>A0ABS9SW92_9ACTN</name>
<dbReference type="Pfam" id="PF21725">
    <property type="entry name" value="T7SS_signal"/>
    <property type="match status" value="1"/>
</dbReference>
<feature type="coiled-coil region" evidence="1">
    <location>
        <begin position="88"/>
        <end position="115"/>
    </location>
</feature>
<dbReference type="Gene3D" id="1.10.287.1060">
    <property type="entry name" value="ESAT-6-like"/>
    <property type="match status" value="1"/>
</dbReference>
<dbReference type="InterPro" id="IPR049082">
    <property type="entry name" value="T7SS_signal"/>
</dbReference>
<sequence length="410" mass="43541">MFIEDDSSWPGLGFNPAKGDTEAIDLLASDVKAVGDELEELDQLIKSVGERGGAWEGEAAERFTKKLGELPKYLKQGTDSMHDCAKALRTWHGKLQELQQRAERTEADAVEARKRAKQDADRYNSLNERYAGVMMEADQVKRVNSMLEEAKGDVDASNERIDQLVREGEKILANWKDRAGEAERAILKASENHPPDLGLWGRISDALSEGWRDFKEWLIDNADTLSNWSAGLGVAAIAVNAIPVVGQAASVVLATASSLCAAGAMAGHWMDNARGGKTPGWKIGLDALGTIPVVGGATKGAIAGIKGGTGLAGKAGSAARGLTGRVIEKGQPVNHIYQKLENPISTKLINGSLKKAFGKTEDVVPAAATTATIKGATAVKGAWEQLQKPDPGSTSVVAPSSDRFHQTLAA</sequence>
<evidence type="ECO:0000259" key="3">
    <source>
        <dbReference type="Pfam" id="PF21725"/>
    </source>
</evidence>
<evidence type="ECO:0000256" key="2">
    <source>
        <dbReference type="SAM" id="MobiDB-lite"/>
    </source>
</evidence>
<keyword evidence="5" id="KW-1185">Reference proteome</keyword>
<reference evidence="4" key="2">
    <citation type="journal article" date="2023" name="Int. J. Syst. Evol. Microbiol.">
        <title>Streptomyces marispadix sp. nov., isolated from marine beach sediment of the Northern Coast of Portugal.</title>
        <authorList>
            <person name="dos Santos J.D.N."/>
            <person name="Vitorino I.R."/>
            <person name="Kallscheuer N."/>
            <person name="Srivastava A."/>
            <person name="Krautwurst S."/>
            <person name="Marz M."/>
            <person name="Jogler C."/>
            <person name="Lobo Da Cunha A."/>
            <person name="Catita J."/>
            <person name="Goncalves H."/>
            <person name="Gonzalez I."/>
            <person name="Reyes F."/>
            <person name="Lage O.M."/>
        </authorList>
    </citation>
    <scope>NUCLEOTIDE SEQUENCE</scope>
    <source>
        <strain evidence="4">M600PL45_2</strain>
    </source>
</reference>
<keyword evidence="1" id="KW-0175">Coiled coil</keyword>
<feature type="region of interest" description="Disordered" evidence="2">
    <location>
        <begin position="386"/>
        <end position="410"/>
    </location>
</feature>
<accession>A0ABS9SW92</accession>
<feature type="coiled-coil region" evidence="1">
    <location>
        <begin position="140"/>
        <end position="192"/>
    </location>
</feature>
<proteinExistence type="predicted"/>
<protein>
    <recommendedName>
        <fullName evidence="3">Putative T7SS secretion signal domain-containing protein</fullName>
    </recommendedName>
</protein>
<evidence type="ECO:0000256" key="1">
    <source>
        <dbReference type="SAM" id="Coils"/>
    </source>
</evidence>
<comment type="caution">
    <text evidence="4">The sequence shown here is derived from an EMBL/GenBank/DDBJ whole genome shotgun (WGS) entry which is preliminary data.</text>
</comment>
<reference evidence="4" key="1">
    <citation type="submission" date="2022-03" db="EMBL/GenBank/DDBJ databases">
        <authorList>
            <person name="Santos J.D.N."/>
            <person name="Kallscheuer N."/>
            <person name="Jogler C."/>
            <person name="Lage O.M."/>
        </authorList>
    </citation>
    <scope>NUCLEOTIDE SEQUENCE</scope>
    <source>
        <strain evidence="4">M600PL45_2</strain>
    </source>
</reference>
<gene>
    <name evidence="4" type="ORF">MMA15_09010</name>
</gene>